<evidence type="ECO:0000256" key="1">
    <source>
        <dbReference type="ARBA" id="ARBA00007613"/>
    </source>
</evidence>
<dbReference type="GO" id="GO:0005886">
    <property type="term" value="C:plasma membrane"/>
    <property type="evidence" value="ECO:0007669"/>
    <property type="project" value="UniProtKB-SubCell"/>
</dbReference>
<reference evidence="4 5" key="1">
    <citation type="submission" date="2010-12" db="EMBL/GenBank/DDBJ databases">
        <authorList>
            <person name="Muzny D."/>
            <person name="Qin X."/>
            <person name="Deng J."/>
            <person name="Jiang H."/>
            <person name="Liu Y."/>
            <person name="Qu J."/>
            <person name="Song X.-Z."/>
            <person name="Zhang L."/>
            <person name="Thornton R."/>
            <person name="Coyle M."/>
            <person name="Francisco L."/>
            <person name="Jackson L."/>
            <person name="Javaid M."/>
            <person name="Korchina V."/>
            <person name="Kovar C."/>
            <person name="Mata R."/>
            <person name="Mathew T."/>
            <person name="Ngo R."/>
            <person name="Nguyen L."/>
            <person name="Nguyen N."/>
            <person name="Okwuonu G."/>
            <person name="Ongeri F."/>
            <person name="Pham C."/>
            <person name="Simmons D."/>
            <person name="Wilczek-Boney K."/>
            <person name="Hale W."/>
            <person name="Jakkamsetti A."/>
            <person name="Pham P."/>
            <person name="Ruth R."/>
            <person name="San Lucas F."/>
            <person name="Warren J."/>
            <person name="Zhang J."/>
            <person name="Zhao Z."/>
            <person name="Zhou C."/>
            <person name="Zhu D."/>
            <person name="Lee S."/>
            <person name="Bess C."/>
            <person name="Blankenburg K."/>
            <person name="Forbes L."/>
            <person name="Fu Q."/>
            <person name="Gubbala S."/>
            <person name="Hirani K."/>
            <person name="Jayaseelan J.C."/>
            <person name="Lara F."/>
            <person name="Munidasa M."/>
            <person name="Palculict T."/>
            <person name="Patil S."/>
            <person name="Pu L.-L."/>
            <person name="Saada N."/>
            <person name="Tang L."/>
            <person name="Weissenberger G."/>
            <person name="Zhu Y."/>
            <person name="Hemphill L."/>
            <person name="Shang Y."/>
            <person name="Youmans B."/>
            <person name="Ayvaz T."/>
            <person name="Ross M."/>
            <person name="Santibanez J."/>
            <person name="Aqrawi P."/>
            <person name="Gross S."/>
            <person name="Joshi V."/>
            <person name="Fowler G."/>
            <person name="Nazareth L."/>
            <person name="Reid J."/>
            <person name="Worley K."/>
            <person name="Petrosino J."/>
            <person name="Highlander S."/>
            <person name="Gibbs R."/>
        </authorList>
    </citation>
    <scope>NUCLEOTIDE SEQUENCE [LARGE SCALE GENOMIC DNA]</scope>
    <source>
        <strain evidence="4 5">ATCC 51599</strain>
    </source>
</reference>
<feature type="compositionally biased region" description="Gly residues" evidence="3">
    <location>
        <begin position="123"/>
        <end position="132"/>
    </location>
</feature>
<comment type="subcellular location">
    <subcellularLocation>
        <location evidence="2">Cell membrane</location>
        <topology evidence="2">Lipid-anchor</topology>
    </subcellularLocation>
</comment>
<dbReference type="EMBL" id="AEQP01000001">
    <property type="protein sequence ID" value="EFV96213.1"/>
    <property type="molecule type" value="Genomic_DNA"/>
</dbReference>
<protein>
    <submittedName>
        <fullName evidence="4">Efflux transporter, outer membrane factor lipoprotein, NodT family</fullName>
    </submittedName>
</protein>
<comment type="caution">
    <text evidence="4">The sequence shown here is derived from an EMBL/GenBank/DDBJ whole genome shotgun (WGS) entry which is preliminary data.</text>
</comment>
<dbReference type="AlphaFoldDB" id="E7RTX7"/>
<dbReference type="Proteomes" id="UP000011021">
    <property type="component" value="Unassembled WGS sequence"/>
</dbReference>
<dbReference type="NCBIfam" id="TIGR01845">
    <property type="entry name" value="outer_NodT"/>
    <property type="match status" value="1"/>
</dbReference>
<dbReference type="Gene3D" id="2.20.200.10">
    <property type="entry name" value="Outer membrane efflux proteins (OEP)"/>
    <property type="match status" value="1"/>
</dbReference>
<gene>
    <name evidence="4" type="ORF">HMPREF0551_0396</name>
</gene>
<feature type="compositionally biased region" description="Low complexity" evidence="3">
    <location>
        <begin position="89"/>
        <end position="103"/>
    </location>
</feature>
<dbReference type="Gene3D" id="1.20.1600.10">
    <property type="entry name" value="Outer membrane efflux proteins (OEP)"/>
    <property type="match status" value="1"/>
</dbReference>
<keyword evidence="5" id="KW-1185">Reference proteome</keyword>
<dbReference type="PANTHER" id="PTHR30203:SF33">
    <property type="entry name" value="BLR4455 PROTEIN"/>
    <property type="match status" value="1"/>
</dbReference>
<dbReference type="PANTHER" id="PTHR30203">
    <property type="entry name" value="OUTER MEMBRANE CATION EFFLUX PROTEIN"/>
    <property type="match status" value="1"/>
</dbReference>
<dbReference type="eggNOG" id="COG1538">
    <property type="taxonomic scope" value="Bacteria"/>
</dbReference>
<organism evidence="4 5">
    <name type="scientific">Lautropia mirabilis ATCC 51599</name>
    <dbReference type="NCBI Taxonomy" id="887898"/>
    <lineage>
        <taxon>Bacteria</taxon>
        <taxon>Pseudomonadati</taxon>
        <taxon>Pseudomonadota</taxon>
        <taxon>Betaproteobacteria</taxon>
        <taxon>Burkholderiales</taxon>
        <taxon>Burkholderiaceae</taxon>
        <taxon>Lautropia</taxon>
    </lineage>
</organism>
<dbReference type="SUPFAM" id="SSF56954">
    <property type="entry name" value="Outer membrane efflux proteins (OEP)"/>
    <property type="match status" value="1"/>
</dbReference>
<keyword evidence="2" id="KW-0564">Palmitate</keyword>
<keyword evidence="2" id="KW-0472">Membrane</keyword>
<dbReference type="Pfam" id="PF02321">
    <property type="entry name" value="OEP"/>
    <property type="match status" value="2"/>
</dbReference>
<evidence type="ECO:0000313" key="4">
    <source>
        <dbReference type="EMBL" id="EFV96213.1"/>
    </source>
</evidence>
<keyword evidence="2" id="KW-1134">Transmembrane beta strand</keyword>
<name>E7RTX7_9BURK</name>
<evidence type="ECO:0000313" key="5">
    <source>
        <dbReference type="Proteomes" id="UP000011021"/>
    </source>
</evidence>
<dbReference type="STRING" id="887898.HMPREF0551_0396"/>
<dbReference type="GO" id="GO:0015562">
    <property type="term" value="F:efflux transmembrane transporter activity"/>
    <property type="evidence" value="ECO:0007669"/>
    <property type="project" value="InterPro"/>
</dbReference>
<dbReference type="InterPro" id="IPR003423">
    <property type="entry name" value="OMP_efflux"/>
</dbReference>
<dbReference type="HOGENOM" id="CLU_012817_13_1_4"/>
<keyword evidence="2" id="KW-0812">Transmembrane</keyword>
<proteinExistence type="inferred from homology"/>
<feature type="region of interest" description="Disordered" evidence="3">
    <location>
        <begin position="81"/>
        <end position="138"/>
    </location>
</feature>
<dbReference type="InterPro" id="IPR010131">
    <property type="entry name" value="MdtP/NodT-like"/>
</dbReference>
<evidence type="ECO:0000256" key="3">
    <source>
        <dbReference type="SAM" id="MobiDB-lite"/>
    </source>
</evidence>
<accession>E7RTX7</accession>
<sequence length="602" mass="62812">MAGVVNWGGTRASPFLHLPWLAFMPDMTARTPMTVTTLFRRTTLATSLLLALAGCSVMTPYKVPASALEAPLEQNSGWHLASSTEREAAANQSQAGQNGAVGQKTGTADKAASRGTDPSAAGGPSGGTGGDAGRPPDDRIAVVSLIDGAAFQDPVLKDLLQRLQSGNLSMVQAEARLRQAQATLSGAGAARLPQVGVNVQGGRSGSKGSITGRSSSGGNAGALSALGLDQDTLSQLGGNGKGATNNVQAGTTISWAPDLWGKVSAQVESGRAAVQAAEANRRAAELQAQVSLIQAYWRMRLAEAQLILQARSEATSERSLQLTRNQYQAGLVTRADVVQAETSLQSVVTQRHALERSRDAERHAIAVLLGLPPSSLSAADLAPTAMANTVPGGKDASAPPVMLPAVPAIPETLSIDLLRRRPDVRVAERQVAAANADVGVARGAWLPDLTFSTTGTLSSATVANLLSSPLRSWSVGAQLAQTLFDGGTRNAALKTQEAAYDEKVAAYRLQVLTALQEIEDGLLSRRTLANQETDQQRLVSLAQEAERVVRNRYQGGVVSYAELASAESTSLNAQSQLLSVQADRLNNYITLLAAVGGSWQLP</sequence>
<comment type="similarity">
    <text evidence="1 2">Belongs to the outer membrane factor (OMF) (TC 1.B.17) family.</text>
</comment>
<keyword evidence="2 4" id="KW-0449">Lipoprotein</keyword>
<evidence type="ECO:0000256" key="2">
    <source>
        <dbReference type="RuleBase" id="RU362097"/>
    </source>
</evidence>